<dbReference type="Pfam" id="PF07992">
    <property type="entry name" value="Pyr_redox_2"/>
    <property type="match status" value="1"/>
</dbReference>
<evidence type="ECO:0000259" key="6">
    <source>
        <dbReference type="Pfam" id="PF14759"/>
    </source>
</evidence>
<dbReference type="EC" id="1.18.1.-" evidence="7"/>
<dbReference type="SUPFAM" id="SSF51905">
    <property type="entry name" value="FAD/NAD(P)-binding domain"/>
    <property type="match status" value="2"/>
</dbReference>
<sequence length="426" mass="44981">MRAVTIVGAGLAGWHAARELRAQGFDDTITVIGAEPRLPYDRPPLSKRFLRGEVDEARLALSDEAELTEVDAHWITGRHATRLDRRTRTVELDDGTAIRSDGVVIATGARATTLPGLTGVAGVHTLRTLADARALRAALTEGTPRTVVIGAGFIGAEVAATCHALGLPVTVVEAAEVPLARVLGPTVGAICGELHRDHGVTMHCGFGVAGLRTAPYRRDGAGDGTRWKAPRTEGASRVTAVLGRDGRELAADVVVVGIGSRPEVEWLAGSGLDITDGVGCDAVGATALPGVVALGDVARYADPRGGSRRHEHWTAAVEQAPVAVRTLLTGRSHGEGGTDPVPNRVPYFWSDQYSTRVQLAGCPDAADDLEVVEGSFVDRDFVAVYRRRGRLTGVVAMNRGRGFTRLRRELRTATDRAVESSPAAST</sequence>
<feature type="domain" description="FAD/NAD(P)-binding" evidence="5">
    <location>
        <begin position="4"/>
        <end position="320"/>
    </location>
</feature>
<dbReference type="PRINTS" id="PR00368">
    <property type="entry name" value="FADPNR"/>
</dbReference>
<dbReference type="EMBL" id="CP022521">
    <property type="protein sequence ID" value="ASO18912.1"/>
    <property type="molecule type" value="Genomic_DNA"/>
</dbReference>
<dbReference type="GO" id="GO:0005737">
    <property type="term" value="C:cytoplasm"/>
    <property type="evidence" value="ECO:0007669"/>
    <property type="project" value="TreeGrafter"/>
</dbReference>
<dbReference type="InterPro" id="IPR023753">
    <property type="entry name" value="FAD/NAD-binding_dom"/>
</dbReference>
<organism evidence="7 8">
    <name type="scientific">Actinoalloteichus hoggarensis</name>
    <dbReference type="NCBI Taxonomy" id="1470176"/>
    <lineage>
        <taxon>Bacteria</taxon>
        <taxon>Bacillati</taxon>
        <taxon>Actinomycetota</taxon>
        <taxon>Actinomycetes</taxon>
        <taxon>Pseudonocardiales</taxon>
        <taxon>Pseudonocardiaceae</taxon>
        <taxon>Actinoalloteichus</taxon>
    </lineage>
</organism>
<evidence type="ECO:0000259" key="5">
    <source>
        <dbReference type="Pfam" id="PF07992"/>
    </source>
</evidence>
<protein>
    <submittedName>
        <fullName evidence="7">Rhodocoxin reductase</fullName>
        <ecNumber evidence="7">1.18.1.-</ecNumber>
    </submittedName>
</protein>
<dbReference type="PANTHER" id="PTHR43557">
    <property type="entry name" value="APOPTOSIS-INDUCING FACTOR 1"/>
    <property type="match status" value="1"/>
</dbReference>
<comment type="cofactor">
    <cofactor evidence="1">
        <name>FAD</name>
        <dbReference type="ChEBI" id="CHEBI:57692"/>
    </cofactor>
</comment>
<dbReference type="KEGG" id="ahg:AHOG_06300"/>
<evidence type="ECO:0000256" key="4">
    <source>
        <dbReference type="ARBA" id="ARBA00023002"/>
    </source>
</evidence>
<proteinExistence type="predicted"/>
<keyword evidence="8" id="KW-1185">Reference proteome</keyword>
<evidence type="ECO:0000256" key="2">
    <source>
        <dbReference type="ARBA" id="ARBA00022630"/>
    </source>
</evidence>
<accession>A0A221VZG5</accession>
<reference evidence="7 8" key="1">
    <citation type="submission" date="2017-07" db="EMBL/GenBank/DDBJ databases">
        <title>Complete genome sequence of Actinoalloteichus hoggarensis DSM 45943, type strain of Actinoalloteichus hoggarensis.</title>
        <authorList>
            <person name="Ruckert C."/>
            <person name="Nouioui I."/>
            <person name="Willmese J."/>
            <person name="van Wezel G."/>
            <person name="Klenk H.-P."/>
            <person name="Kalinowski J."/>
            <person name="Zotchev S.B."/>
        </authorList>
    </citation>
    <scope>NUCLEOTIDE SEQUENCE [LARGE SCALE GENOMIC DNA]</scope>
    <source>
        <strain evidence="7 8">DSM 45943</strain>
    </source>
</reference>
<evidence type="ECO:0000313" key="8">
    <source>
        <dbReference type="Proteomes" id="UP000204221"/>
    </source>
</evidence>
<keyword evidence="4 7" id="KW-0560">Oxidoreductase</keyword>
<dbReference type="InterPro" id="IPR016156">
    <property type="entry name" value="FAD/NAD-linked_Rdtase_dimer_sf"/>
</dbReference>
<dbReference type="InterPro" id="IPR050446">
    <property type="entry name" value="FAD-oxidoreductase/Apoptosis"/>
</dbReference>
<gene>
    <name evidence="7" type="primary">thcD1</name>
    <name evidence="7" type="ORF">AHOG_06300</name>
</gene>
<dbReference type="Gene3D" id="3.50.50.60">
    <property type="entry name" value="FAD/NAD(P)-binding domain"/>
    <property type="match status" value="2"/>
</dbReference>
<evidence type="ECO:0000256" key="1">
    <source>
        <dbReference type="ARBA" id="ARBA00001974"/>
    </source>
</evidence>
<dbReference type="PRINTS" id="PR00411">
    <property type="entry name" value="PNDRDTASEI"/>
</dbReference>
<dbReference type="Gene3D" id="3.30.390.30">
    <property type="match status" value="1"/>
</dbReference>
<keyword evidence="3" id="KW-0274">FAD</keyword>
<dbReference type="Proteomes" id="UP000204221">
    <property type="component" value="Chromosome"/>
</dbReference>
<feature type="domain" description="Reductase C-terminal" evidence="6">
    <location>
        <begin position="347"/>
        <end position="412"/>
    </location>
</feature>
<dbReference type="AlphaFoldDB" id="A0A221VZG5"/>
<dbReference type="SUPFAM" id="SSF55424">
    <property type="entry name" value="FAD/NAD-linked reductases, dimerisation (C-terminal) domain"/>
    <property type="match status" value="1"/>
</dbReference>
<evidence type="ECO:0000313" key="7">
    <source>
        <dbReference type="EMBL" id="ASO18912.1"/>
    </source>
</evidence>
<dbReference type="PANTHER" id="PTHR43557:SF2">
    <property type="entry name" value="RIESKE DOMAIN-CONTAINING PROTEIN-RELATED"/>
    <property type="match status" value="1"/>
</dbReference>
<dbReference type="InterPro" id="IPR028202">
    <property type="entry name" value="Reductase_C"/>
</dbReference>
<dbReference type="Pfam" id="PF14759">
    <property type="entry name" value="Reductase_C"/>
    <property type="match status" value="1"/>
</dbReference>
<dbReference type="OrthoDB" id="4475657at2"/>
<dbReference type="InterPro" id="IPR036188">
    <property type="entry name" value="FAD/NAD-bd_sf"/>
</dbReference>
<name>A0A221VZG5_9PSEU</name>
<dbReference type="GO" id="GO:0016651">
    <property type="term" value="F:oxidoreductase activity, acting on NAD(P)H"/>
    <property type="evidence" value="ECO:0007669"/>
    <property type="project" value="TreeGrafter"/>
</dbReference>
<keyword evidence="2" id="KW-0285">Flavoprotein</keyword>
<evidence type="ECO:0000256" key="3">
    <source>
        <dbReference type="ARBA" id="ARBA00022827"/>
    </source>
</evidence>